<dbReference type="PIRSF" id="PIRSF006221">
    <property type="entry name" value="Ketosamine-3-kinase"/>
    <property type="match status" value="1"/>
</dbReference>
<dbReference type="Gene3D" id="3.90.1200.10">
    <property type="match status" value="1"/>
</dbReference>
<keyword evidence="4" id="KW-1185">Reference proteome</keyword>
<dbReference type="EMBL" id="CP003282">
    <property type="protein sequence ID" value="AFG38453.1"/>
    <property type="molecule type" value="Genomic_DNA"/>
</dbReference>
<dbReference type="OrthoDB" id="5291879at2"/>
<evidence type="ECO:0000256" key="1">
    <source>
        <dbReference type="ARBA" id="ARBA00009460"/>
    </source>
</evidence>
<dbReference type="KEGG" id="sfc:Spiaf_2422"/>
<reference evidence="4" key="1">
    <citation type="journal article" date="2013" name="Stand. Genomic Sci.">
        <title>Complete genome sequence of the halophilic bacterium Spirochaeta africana type strain (Z-7692(T)) from the alkaline Lake Magadi in the East African Rift.</title>
        <authorList>
            <person name="Liolos K."/>
            <person name="Abt B."/>
            <person name="Scheuner C."/>
            <person name="Teshima H."/>
            <person name="Held B."/>
            <person name="Lapidus A."/>
            <person name="Nolan M."/>
            <person name="Lucas S."/>
            <person name="Deshpande S."/>
            <person name="Cheng J.F."/>
            <person name="Tapia R."/>
            <person name="Goodwin L.A."/>
            <person name="Pitluck S."/>
            <person name="Pagani I."/>
            <person name="Ivanova N."/>
            <person name="Mavromatis K."/>
            <person name="Mikhailova N."/>
            <person name="Huntemann M."/>
            <person name="Pati A."/>
            <person name="Chen A."/>
            <person name="Palaniappan K."/>
            <person name="Land M."/>
            <person name="Rohde M."/>
            <person name="Tindall B.J."/>
            <person name="Detter J.C."/>
            <person name="Goker M."/>
            <person name="Bristow J."/>
            <person name="Eisen J.A."/>
            <person name="Markowitz V."/>
            <person name="Hugenholtz P."/>
            <person name="Woyke T."/>
            <person name="Klenk H.P."/>
            <person name="Kyrpides N.C."/>
        </authorList>
    </citation>
    <scope>NUCLEOTIDE SEQUENCE</scope>
    <source>
        <strain evidence="4">ATCC 700263 / DSM 8902 / Z-7692</strain>
    </source>
</reference>
<dbReference type="PANTHER" id="PTHR12149:SF8">
    <property type="entry name" value="PROTEIN-RIBULOSAMINE 3-KINASE"/>
    <property type="match status" value="1"/>
</dbReference>
<dbReference type="PATRIC" id="fig|889378.3.peg.2398"/>
<proteinExistence type="inferred from homology"/>
<comment type="similarity">
    <text evidence="1 2">Belongs to the fructosamine kinase family.</text>
</comment>
<protein>
    <submittedName>
        <fullName evidence="3">Fructosamine-3-kinase</fullName>
    </submittedName>
</protein>
<evidence type="ECO:0000313" key="4">
    <source>
        <dbReference type="Proteomes" id="UP000007383"/>
    </source>
</evidence>
<dbReference type="AlphaFoldDB" id="H9ULR0"/>
<name>H9ULR0_SPIAZ</name>
<dbReference type="InterPro" id="IPR011009">
    <property type="entry name" value="Kinase-like_dom_sf"/>
</dbReference>
<dbReference type="PANTHER" id="PTHR12149">
    <property type="entry name" value="FRUCTOSAMINE 3 KINASE-RELATED PROTEIN"/>
    <property type="match status" value="1"/>
</dbReference>
<dbReference type="InterPro" id="IPR016477">
    <property type="entry name" value="Fructo-/Ketosamine-3-kinase"/>
</dbReference>
<dbReference type="STRING" id="889378.Spiaf_2422"/>
<dbReference type="RefSeq" id="WP_014456435.1">
    <property type="nucleotide sequence ID" value="NC_017098.1"/>
</dbReference>
<evidence type="ECO:0000256" key="2">
    <source>
        <dbReference type="PIRNR" id="PIRNR006221"/>
    </source>
</evidence>
<dbReference type="HOGENOM" id="CLU_036517_0_1_12"/>
<keyword evidence="2" id="KW-0808">Transferase</keyword>
<accession>H9ULR0</accession>
<dbReference type="SUPFAM" id="SSF56112">
    <property type="entry name" value="Protein kinase-like (PK-like)"/>
    <property type="match status" value="1"/>
</dbReference>
<dbReference type="Gene3D" id="3.30.200.20">
    <property type="entry name" value="Phosphorylase Kinase, domain 1"/>
    <property type="match status" value="1"/>
</dbReference>
<dbReference type="GO" id="GO:0016301">
    <property type="term" value="F:kinase activity"/>
    <property type="evidence" value="ECO:0007669"/>
    <property type="project" value="UniProtKB-UniRule"/>
</dbReference>
<organism evidence="3 4">
    <name type="scientific">Spirochaeta africana (strain ATCC 700263 / DSM 8902 / Z-7692)</name>
    <dbReference type="NCBI Taxonomy" id="889378"/>
    <lineage>
        <taxon>Bacteria</taxon>
        <taxon>Pseudomonadati</taxon>
        <taxon>Spirochaetota</taxon>
        <taxon>Spirochaetia</taxon>
        <taxon>Spirochaetales</taxon>
        <taxon>Spirochaetaceae</taxon>
        <taxon>Spirochaeta</taxon>
    </lineage>
</organism>
<sequence>MSNFTVVETETLQQGITRLFGGDSTISESTPVAGGCINQGRRLRLSTGTTLFCKKNTLENEGMFLAEAQGLAALIGLCSRVAGPRVPEPVGLIQTAHNQYLLLEWIDTGRKTLRSTQEFAVALAALHSAVVTTDELPGSVPRAAADETVPIPEAGSPVRQYGFVGNNYIGSTPQINTWNTSWVDFFARHRLGYQLDLARRNGLTNSSMLTLADAVLQRLPELLPEPDHPSMLHGDLWSGNIMVDAHGSMVLIDPAVYLGHYEADLAMMELFGSPGPSFYEAYEHTAPLEPGYEDRRELYNLYHLLNHLNLFGGSYRGSVMRVLERFS</sequence>
<dbReference type="eggNOG" id="COG3001">
    <property type="taxonomic scope" value="Bacteria"/>
</dbReference>
<gene>
    <name evidence="3" type="ordered locus">Spiaf_2422</name>
</gene>
<evidence type="ECO:0000313" key="3">
    <source>
        <dbReference type="EMBL" id="AFG38453.1"/>
    </source>
</evidence>
<keyword evidence="2 3" id="KW-0418">Kinase</keyword>
<dbReference type="Proteomes" id="UP000007383">
    <property type="component" value="Chromosome"/>
</dbReference>
<dbReference type="Pfam" id="PF03881">
    <property type="entry name" value="Fructosamin_kin"/>
    <property type="match status" value="2"/>
</dbReference>